<gene>
    <name evidence="2" type="ORF">GCM10011339_14130</name>
</gene>
<evidence type="ECO:0000313" key="3">
    <source>
        <dbReference type="Proteomes" id="UP000647339"/>
    </source>
</evidence>
<name>A0ABQ1UWH0_9BACT</name>
<keyword evidence="1" id="KW-0812">Transmembrane</keyword>
<comment type="caution">
    <text evidence="2">The sequence shown here is derived from an EMBL/GenBank/DDBJ whole genome shotgun (WGS) entry which is preliminary data.</text>
</comment>
<sequence length="63" mass="7402">MAKFILASCINYIATMLQILFAAIKFAYLNFNESFPNCIGTKENDYAEQKNKRHYPDWLFGSW</sequence>
<dbReference type="Proteomes" id="UP000647339">
    <property type="component" value="Unassembled WGS sequence"/>
</dbReference>
<organism evidence="2 3">
    <name type="scientific">Echinicola rosea</name>
    <dbReference type="NCBI Taxonomy" id="1807691"/>
    <lineage>
        <taxon>Bacteria</taxon>
        <taxon>Pseudomonadati</taxon>
        <taxon>Bacteroidota</taxon>
        <taxon>Cytophagia</taxon>
        <taxon>Cytophagales</taxon>
        <taxon>Cyclobacteriaceae</taxon>
        <taxon>Echinicola</taxon>
    </lineage>
</organism>
<evidence type="ECO:0000256" key="1">
    <source>
        <dbReference type="SAM" id="Phobius"/>
    </source>
</evidence>
<accession>A0ABQ1UWH0</accession>
<feature type="transmembrane region" description="Helical" evidence="1">
    <location>
        <begin position="12"/>
        <end position="31"/>
    </location>
</feature>
<evidence type="ECO:0000313" key="2">
    <source>
        <dbReference type="EMBL" id="GGF27214.1"/>
    </source>
</evidence>
<keyword evidence="1" id="KW-1133">Transmembrane helix</keyword>
<keyword evidence="1" id="KW-0472">Membrane</keyword>
<reference evidence="3" key="1">
    <citation type="journal article" date="2019" name="Int. J. Syst. Evol. Microbiol.">
        <title>The Global Catalogue of Microorganisms (GCM) 10K type strain sequencing project: providing services to taxonomists for standard genome sequencing and annotation.</title>
        <authorList>
            <consortium name="The Broad Institute Genomics Platform"/>
            <consortium name="The Broad Institute Genome Sequencing Center for Infectious Disease"/>
            <person name="Wu L."/>
            <person name="Ma J."/>
        </authorList>
    </citation>
    <scope>NUCLEOTIDE SEQUENCE [LARGE SCALE GENOMIC DNA]</scope>
    <source>
        <strain evidence="3">CGMCC 1.15407</strain>
    </source>
</reference>
<proteinExistence type="predicted"/>
<protein>
    <submittedName>
        <fullName evidence="2">Uncharacterized protein</fullName>
    </submittedName>
</protein>
<dbReference type="EMBL" id="BMIU01000005">
    <property type="protein sequence ID" value="GGF27214.1"/>
    <property type="molecule type" value="Genomic_DNA"/>
</dbReference>
<keyword evidence="3" id="KW-1185">Reference proteome</keyword>